<dbReference type="GO" id="GO:0070497">
    <property type="term" value="F:6-carboxytetrahydropterin synthase activity"/>
    <property type="evidence" value="ECO:0007669"/>
    <property type="project" value="UniProtKB-EC"/>
</dbReference>
<accession>A0A9Q8U1W5</accession>
<dbReference type="SUPFAM" id="SSF55620">
    <property type="entry name" value="Tetrahydrobiopterin biosynthesis enzymes-like"/>
    <property type="match status" value="1"/>
</dbReference>
<gene>
    <name evidence="7" type="ORF">M9B40_02775</name>
</gene>
<evidence type="ECO:0000256" key="3">
    <source>
        <dbReference type="ARBA" id="ARBA00012982"/>
    </source>
</evidence>
<dbReference type="Pfam" id="PF01242">
    <property type="entry name" value="PTPS"/>
    <property type="match status" value="1"/>
</dbReference>
<dbReference type="EC" id="4.1.2.50" evidence="3"/>
<dbReference type="AlphaFoldDB" id="A0A9Q8U1W5"/>
<evidence type="ECO:0000256" key="2">
    <source>
        <dbReference type="ARBA" id="ARBA00008900"/>
    </source>
</evidence>
<evidence type="ECO:0000256" key="6">
    <source>
        <dbReference type="ARBA" id="ARBA00048807"/>
    </source>
</evidence>
<keyword evidence="8" id="KW-1185">Reference proteome</keyword>
<dbReference type="Proteomes" id="UP001056381">
    <property type="component" value="Chromosome"/>
</dbReference>
<evidence type="ECO:0000313" key="7">
    <source>
        <dbReference type="EMBL" id="URQ63703.1"/>
    </source>
</evidence>
<dbReference type="InterPro" id="IPR038418">
    <property type="entry name" value="6-PTP_synth/QueD_sf"/>
</dbReference>
<organism evidence="7 8">
    <name type="scientific">SAR86 cluster bacterium</name>
    <dbReference type="NCBI Taxonomy" id="2030880"/>
    <lineage>
        <taxon>Bacteria</taxon>
        <taxon>Pseudomonadati</taxon>
        <taxon>Pseudomonadota</taxon>
        <taxon>Gammaproteobacteria</taxon>
        <taxon>SAR86 cluster</taxon>
    </lineage>
</organism>
<name>A0A9Q8U1W5_9GAMM</name>
<comment type="similarity">
    <text evidence="2">Belongs to the PTPS family. QueD subfamily.</text>
</comment>
<comment type="pathway">
    <text evidence="1">Purine metabolism; 7-cyano-7-deazaguanine biosynthesis.</text>
</comment>
<evidence type="ECO:0000256" key="1">
    <source>
        <dbReference type="ARBA" id="ARBA00005061"/>
    </source>
</evidence>
<proteinExistence type="inferred from homology"/>
<evidence type="ECO:0000256" key="4">
    <source>
        <dbReference type="ARBA" id="ARBA00018141"/>
    </source>
</evidence>
<dbReference type="Gene3D" id="3.30.479.10">
    <property type="entry name" value="6-pyruvoyl tetrahydropterin synthase/QueD"/>
    <property type="match status" value="1"/>
</dbReference>
<sequence length="148" mass="17391">MPKYKITKTFGHDSGYSCAFRQWNAKSNCSKIHGYSLGFEINLISHQLDENNWVFNFGDFNFLKKWLRDNFDHTLLIAKDDPFKEKFLELDNLKIANVVELDEISCEKFAEMTYKFIFKHFQEHKIDVVIESVYVSEHSGNKAGFFGD</sequence>
<evidence type="ECO:0000313" key="8">
    <source>
        <dbReference type="Proteomes" id="UP001056381"/>
    </source>
</evidence>
<reference evidence="7" key="1">
    <citation type="submission" date="2022-05" db="EMBL/GenBank/DDBJ databases">
        <title>Single-amplified genomics reveal most streamlined microbe among free-living bacteria.</title>
        <authorList>
            <person name="Roda-Garcia J."/>
            <person name="Haro-Moreno J.M."/>
            <person name="Rodriguez-Valera F."/>
            <person name="Almagro-Moreno S."/>
            <person name="Lopez-Perez M."/>
        </authorList>
    </citation>
    <scope>NUCLEOTIDE SEQUENCE</scope>
    <source>
        <strain evidence="7">TMED112-D2-2</strain>
    </source>
</reference>
<comment type="catalytic activity">
    <reaction evidence="6">
        <text>7,8-dihydroneopterin 3'-triphosphate + H2O = 6-carboxy-5,6,7,8-tetrahydropterin + triphosphate + acetaldehyde + 2 H(+)</text>
        <dbReference type="Rhea" id="RHEA:27966"/>
        <dbReference type="ChEBI" id="CHEBI:15343"/>
        <dbReference type="ChEBI" id="CHEBI:15377"/>
        <dbReference type="ChEBI" id="CHEBI:15378"/>
        <dbReference type="ChEBI" id="CHEBI:18036"/>
        <dbReference type="ChEBI" id="CHEBI:58462"/>
        <dbReference type="ChEBI" id="CHEBI:61032"/>
        <dbReference type="EC" id="4.1.2.50"/>
    </reaction>
</comment>
<evidence type="ECO:0000256" key="5">
    <source>
        <dbReference type="ARBA" id="ARBA00031449"/>
    </source>
</evidence>
<protein>
    <recommendedName>
        <fullName evidence="4">6-carboxy-5,6,7,8-tetrahydropterin synthase</fullName>
        <ecNumber evidence="3">4.1.2.50</ecNumber>
    </recommendedName>
    <alternativeName>
        <fullName evidence="5">Queuosine biosynthesis protein QueD</fullName>
    </alternativeName>
</protein>
<dbReference type="InterPro" id="IPR007115">
    <property type="entry name" value="6-PTP_synth/QueD"/>
</dbReference>
<dbReference type="EMBL" id="CP097966">
    <property type="protein sequence ID" value="URQ63703.1"/>
    <property type="molecule type" value="Genomic_DNA"/>
</dbReference>